<sequence length="200" mass="22102">MTSTRYKVLEKSGGLGEVVQVTVRDVGVNSGENTPALFVSPLRAPAMSTGGRLLCPYEEAACTACARRQQRMERLEARVAQLELQLRVNDILGALMSSMEVQRTASRKDSGARRSRSLHSRRSSGQKAEAEAEASDETLLEMMQEELKRQDLLHALMDLMERPTHAERMEIMKPVSKTALRLLFTPPRNASSGAVAKSTM</sequence>
<feature type="region of interest" description="Disordered" evidence="2">
    <location>
        <begin position="100"/>
        <end position="136"/>
    </location>
</feature>
<name>A0A061IXF4_TRYRA</name>
<accession>A0A061IXF4</accession>
<dbReference type="VEuPathDB" id="TriTrypDB:TRSC58_05552"/>
<feature type="compositionally biased region" description="Basic residues" evidence="2">
    <location>
        <begin position="113"/>
        <end position="124"/>
    </location>
</feature>
<reference evidence="3 4" key="1">
    <citation type="submission" date="2013-07" db="EMBL/GenBank/DDBJ databases">
        <authorList>
            <person name="Stoco P.H."/>
            <person name="Wagner G."/>
            <person name="Gerber A."/>
            <person name="Zaha A."/>
            <person name="Thompson C."/>
            <person name="Bartholomeu D.C."/>
            <person name="Luckemeyer D.D."/>
            <person name="Bahia D."/>
            <person name="Loreto E."/>
            <person name="Prestes E.B."/>
            <person name="Lima F.M."/>
            <person name="Rodrigues-Luiz G."/>
            <person name="Vallejo G.A."/>
            <person name="Filho J.F."/>
            <person name="Monteiro K.M."/>
            <person name="Tyler K.M."/>
            <person name="de Almeida L.G."/>
            <person name="Ortiz M.F."/>
            <person name="Siervo M.A."/>
            <person name="de Moraes M.H."/>
            <person name="Cunha O.L."/>
            <person name="Mendonca-Neto R."/>
            <person name="Silva R."/>
            <person name="Teixeira S.M."/>
            <person name="Murta S.M."/>
            <person name="Sincero T.C."/>
            <person name="Mendes T.A."/>
            <person name="Urmenyi T.P."/>
            <person name="Silva V.G."/>
            <person name="da Rocha W.D."/>
            <person name="Andersson B."/>
            <person name="Romanha A.J."/>
            <person name="Steindel M."/>
            <person name="de Vasconcelos A.T."/>
            <person name="Grisard E.C."/>
        </authorList>
    </citation>
    <scope>NUCLEOTIDE SEQUENCE [LARGE SCALE GENOMIC DNA]</scope>
    <source>
        <strain evidence="3 4">SC58</strain>
    </source>
</reference>
<protein>
    <submittedName>
        <fullName evidence="3">Uncharacterized protein</fullName>
    </submittedName>
</protein>
<keyword evidence="4" id="KW-1185">Reference proteome</keyword>
<dbReference type="Proteomes" id="UP000031737">
    <property type="component" value="Unassembled WGS sequence"/>
</dbReference>
<feature type="coiled-coil region" evidence="1">
    <location>
        <begin position="65"/>
        <end position="92"/>
    </location>
</feature>
<evidence type="ECO:0000256" key="2">
    <source>
        <dbReference type="SAM" id="MobiDB-lite"/>
    </source>
</evidence>
<gene>
    <name evidence="3" type="ORF">TRSC58_05552</name>
</gene>
<organism evidence="3 4">
    <name type="scientific">Trypanosoma rangeli SC58</name>
    <dbReference type="NCBI Taxonomy" id="429131"/>
    <lineage>
        <taxon>Eukaryota</taxon>
        <taxon>Discoba</taxon>
        <taxon>Euglenozoa</taxon>
        <taxon>Kinetoplastea</taxon>
        <taxon>Metakinetoplastina</taxon>
        <taxon>Trypanosomatida</taxon>
        <taxon>Trypanosomatidae</taxon>
        <taxon>Trypanosoma</taxon>
        <taxon>Herpetosoma</taxon>
    </lineage>
</organism>
<proteinExistence type="predicted"/>
<evidence type="ECO:0000313" key="4">
    <source>
        <dbReference type="Proteomes" id="UP000031737"/>
    </source>
</evidence>
<dbReference type="OrthoDB" id="247236at2759"/>
<dbReference type="EMBL" id="AUPL01005552">
    <property type="protein sequence ID" value="ESL06770.1"/>
    <property type="molecule type" value="Genomic_DNA"/>
</dbReference>
<comment type="caution">
    <text evidence="3">The sequence shown here is derived from an EMBL/GenBank/DDBJ whole genome shotgun (WGS) entry which is preliminary data.</text>
</comment>
<evidence type="ECO:0000313" key="3">
    <source>
        <dbReference type="EMBL" id="ESL06770.1"/>
    </source>
</evidence>
<evidence type="ECO:0000256" key="1">
    <source>
        <dbReference type="SAM" id="Coils"/>
    </source>
</evidence>
<dbReference type="AlphaFoldDB" id="A0A061IXF4"/>
<keyword evidence="1" id="KW-0175">Coiled coil</keyword>